<evidence type="ECO:0000313" key="2">
    <source>
        <dbReference type="Proteomes" id="UP000629287"/>
    </source>
</evidence>
<sequence length="37" mass="3719">MRNPLVAVAAKGKAGTHLTGLIKASHLLRELVGAAGP</sequence>
<comment type="caution">
    <text evidence="1">The sequence shown here is derived from an EMBL/GenBank/DDBJ whole genome shotgun (WGS) entry which is preliminary data.</text>
</comment>
<dbReference type="EMBL" id="JADBGF010000001">
    <property type="protein sequence ID" value="MBE1594186.1"/>
    <property type="molecule type" value="Genomic_DNA"/>
</dbReference>
<accession>A0A8I0TNV6</accession>
<name>A0A8I0TNV6_9ACTN</name>
<keyword evidence="2" id="KW-1185">Reference proteome</keyword>
<gene>
    <name evidence="1" type="ORF">H4687_000315</name>
</gene>
<evidence type="ECO:0000313" key="1">
    <source>
        <dbReference type="EMBL" id="MBE1594186.1"/>
    </source>
</evidence>
<organism evidence="1 2">
    <name type="scientific">Streptomyces stelliscabiei</name>
    <dbReference type="NCBI Taxonomy" id="146820"/>
    <lineage>
        <taxon>Bacteria</taxon>
        <taxon>Bacillati</taxon>
        <taxon>Actinomycetota</taxon>
        <taxon>Actinomycetes</taxon>
        <taxon>Kitasatosporales</taxon>
        <taxon>Streptomycetaceae</taxon>
        <taxon>Streptomyces</taxon>
    </lineage>
</organism>
<dbReference type="Proteomes" id="UP000629287">
    <property type="component" value="Unassembled WGS sequence"/>
</dbReference>
<reference evidence="1 2" key="1">
    <citation type="submission" date="2020-10" db="EMBL/GenBank/DDBJ databases">
        <title>Sequencing the genomes of 1000 actinobacteria strains.</title>
        <authorList>
            <person name="Klenk H.-P."/>
        </authorList>
    </citation>
    <scope>NUCLEOTIDE SEQUENCE [LARGE SCALE GENOMIC DNA]</scope>
    <source>
        <strain evidence="1 2">DSM 41803</strain>
    </source>
</reference>
<proteinExistence type="predicted"/>
<dbReference type="AlphaFoldDB" id="A0A8I0TNV6"/>
<protein>
    <submittedName>
        <fullName evidence="1">Uncharacterized protein</fullName>
    </submittedName>
</protein>